<keyword evidence="4" id="KW-1185">Reference proteome</keyword>
<evidence type="ECO:0000256" key="2">
    <source>
        <dbReference type="SAM" id="MobiDB-lite"/>
    </source>
</evidence>
<feature type="repeat" description="ANK" evidence="1">
    <location>
        <begin position="101"/>
        <end position="133"/>
    </location>
</feature>
<gene>
    <name evidence="3" type="ORF">C4D60_Mb11t09050</name>
</gene>
<protein>
    <submittedName>
        <fullName evidence="3">Uncharacterized protein</fullName>
    </submittedName>
</protein>
<keyword evidence="1" id="KW-0040">ANK repeat</keyword>
<dbReference type="InterPro" id="IPR002110">
    <property type="entry name" value="Ankyrin_rpt"/>
</dbReference>
<sequence length="255" mass="28665">MQCGADPNATSRLLLRSLKPSLHTHVDCTALIAAIVSRQAAAVQRLLRYFFDTPYALNPATYRFITYVCDKAGVREDAKVRLGAWSWDADTDIDVDEQDENGQSPVMAAAGEGHVNAFRVLLFAGANMKLRNKSGRRPWSFPGQMRTGSFRAGDARVHSRERQRRRVPRSALCRSAGKHGRSASPDQEGERRGRHRRRRYQSADAGSEGRPRRNMRVIDPPRCQVRHHDAQKRDGALAREVERKAGHGSRERDTG</sequence>
<dbReference type="InterPro" id="IPR036770">
    <property type="entry name" value="Ankyrin_rpt-contain_sf"/>
</dbReference>
<feature type="compositionally biased region" description="Basic and acidic residues" evidence="2">
    <location>
        <begin position="226"/>
        <end position="255"/>
    </location>
</feature>
<dbReference type="PROSITE" id="PS50088">
    <property type="entry name" value="ANK_REPEAT"/>
    <property type="match status" value="1"/>
</dbReference>
<dbReference type="Proteomes" id="UP000317650">
    <property type="component" value="Chromosome 11"/>
</dbReference>
<evidence type="ECO:0000313" key="4">
    <source>
        <dbReference type="Proteomes" id="UP000317650"/>
    </source>
</evidence>
<name>A0A4S8J2T3_MUSBA</name>
<dbReference type="PROSITE" id="PS50297">
    <property type="entry name" value="ANK_REP_REGION"/>
    <property type="match status" value="1"/>
</dbReference>
<feature type="region of interest" description="Disordered" evidence="2">
    <location>
        <begin position="133"/>
        <end position="255"/>
    </location>
</feature>
<reference evidence="3 4" key="1">
    <citation type="journal article" date="2019" name="Nat. Plants">
        <title>Genome sequencing of Musa balbisiana reveals subgenome evolution and function divergence in polyploid bananas.</title>
        <authorList>
            <person name="Yao X."/>
        </authorList>
    </citation>
    <scope>NUCLEOTIDE SEQUENCE [LARGE SCALE GENOMIC DNA]</scope>
    <source>
        <strain evidence="4">cv. DH-PKW</strain>
        <tissue evidence="3">Leaves</tissue>
    </source>
</reference>
<dbReference type="Gene3D" id="1.25.40.20">
    <property type="entry name" value="Ankyrin repeat-containing domain"/>
    <property type="match status" value="1"/>
</dbReference>
<dbReference type="SUPFAM" id="SSF48403">
    <property type="entry name" value="Ankyrin repeat"/>
    <property type="match status" value="1"/>
</dbReference>
<dbReference type="Pfam" id="PF00023">
    <property type="entry name" value="Ank"/>
    <property type="match status" value="1"/>
</dbReference>
<proteinExistence type="predicted"/>
<evidence type="ECO:0000256" key="1">
    <source>
        <dbReference type="PROSITE-ProRule" id="PRU00023"/>
    </source>
</evidence>
<organism evidence="3 4">
    <name type="scientific">Musa balbisiana</name>
    <name type="common">Banana</name>
    <dbReference type="NCBI Taxonomy" id="52838"/>
    <lineage>
        <taxon>Eukaryota</taxon>
        <taxon>Viridiplantae</taxon>
        <taxon>Streptophyta</taxon>
        <taxon>Embryophyta</taxon>
        <taxon>Tracheophyta</taxon>
        <taxon>Spermatophyta</taxon>
        <taxon>Magnoliopsida</taxon>
        <taxon>Liliopsida</taxon>
        <taxon>Zingiberales</taxon>
        <taxon>Musaceae</taxon>
        <taxon>Musa</taxon>
    </lineage>
</organism>
<accession>A0A4S8J2T3</accession>
<evidence type="ECO:0000313" key="3">
    <source>
        <dbReference type="EMBL" id="THU55673.1"/>
    </source>
</evidence>
<dbReference type="EMBL" id="PYDT01000007">
    <property type="protein sequence ID" value="THU55673.1"/>
    <property type="molecule type" value="Genomic_DNA"/>
</dbReference>
<dbReference type="AlphaFoldDB" id="A0A4S8J2T3"/>
<comment type="caution">
    <text evidence="3">The sequence shown here is derived from an EMBL/GenBank/DDBJ whole genome shotgun (WGS) entry which is preliminary data.</text>
</comment>
<dbReference type="STRING" id="52838.A0A4S8J2T3"/>